<evidence type="ECO:0000313" key="2">
    <source>
        <dbReference type="EMBL" id="CAH7667152.1"/>
    </source>
</evidence>
<dbReference type="SUPFAM" id="SSF52540">
    <property type="entry name" value="P-loop containing nucleoside triphosphate hydrolases"/>
    <property type="match status" value="1"/>
</dbReference>
<reference evidence="2" key="1">
    <citation type="submission" date="2022-06" db="EMBL/GenBank/DDBJ databases">
        <authorList>
            <consortium name="SYNGENTA / RWTH Aachen University"/>
        </authorList>
    </citation>
    <scope>NUCLEOTIDE SEQUENCE</scope>
</reference>
<keyword evidence="2" id="KW-0378">Hydrolase</keyword>
<feature type="non-terminal residue" evidence="2">
    <location>
        <position position="1"/>
    </location>
</feature>
<dbReference type="EMBL" id="CALTRL010000205">
    <property type="protein sequence ID" value="CAH7667152.1"/>
    <property type="molecule type" value="Genomic_DNA"/>
</dbReference>
<organism evidence="2 3">
    <name type="scientific">Phakopsora pachyrhizi</name>
    <name type="common">Asian soybean rust disease fungus</name>
    <dbReference type="NCBI Taxonomy" id="170000"/>
    <lineage>
        <taxon>Eukaryota</taxon>
        <taxon>Fungi</taxon>
        <taxon>Dikarya</taxon>
        <taxon>Basidiomycota</taxon>
        <taxon>Pucciniomycotina</taxon>
        <taxon>Pucciniomycetes</taxon>
        <taxon>Pucciniales</taxon>
        <taxon>Phakopsoraceae</taxon>
        <taxon>Phakopsora</taxon>
    </lineage>
</organism>
<name>A0AAV0AK26_PHAPC</name>
<dbReference type="AlphaFoldDB" id="A0AAV0AK26"/>
<feature type="region of interest" description="Disordered" evidence="1">
    <location>
        <begin position="192"/>
        <end position="211"/>
    </location>
</feature>
<evidence type="ECO:0000313" key="3">
    <source>
        <dbReference type="Proteomes" id="UP001153365"/>
    </source>
</evidence>
<keyword evidence="3" id="KW-1185">Reference proteome</keyword>
<evidence type="ECO:0000256" key="1">
    <source>
        <dbReference type="SAM" id="MobiDB-lite"/>
    </source>
</evidence>
<dbReference type="Gene3D" id="3.40.50.300">
    <property type="entry name" value="P-loop containing nucleotide triphosphate hydrolases"/>
    <property type="match status" value="1"/>
</dbReference>
<protein>
    <submittedName>
        <fullName evidence="2">P-loop containing nucleoside triphosphate hydrolase protein</fullName>
    </submittedName>
</protein>
<dbReference type="GO" id="GO:0016787">
    <property type="term" value="F:hydrolase activity"/>
    <property type="evidence" value="ECO:0007669"/>
    <property type="project" value="UniProtKB-KW"/>
</dbReference>
<feature type="non-terminal residue" evidence="2">
    <location>
        <position position="300"/>
    </location>
</feature>
<comment type="caution">
    <text evidence="2">The sequence shown here is derived from an EMBL/GenBank/DDBJ whole genome shotgun (WGS) entry which is preliminary data.</text>
</comment>
<dbReference type="Proteomes" id="UP001153365">
    <property type="component" value="Unassembled WGS sequence"/>
</dbReference>
<proteinExistence type="predicted"/>
<dbReference type="PANTHER" id="PTHR10285">
    <property type="entry name" value="URIDINE KINASE"/>
    <property type="match status" value="1"/>
</dbReference>
<accession>A0AAV0AK26</accession>
<sequence>EEILVKFLIEKLKIHRERDNDERVVDGGSSKGKRCIEPLIVGIQGPQGIGKSTTTEKVSRNLRRNHRVTNLILSLDDFYLTYEEQRGLESKDPSHKLIRGRGLPGTHDTSLLRETLDNNFNDINDCNQIRIPIYDKSLHEGLGDRRGFKDIWIGAVDEKNKERSSIDLVILEGWMVGFLPIEEEELRKTYHNAKKSRSKPHVEDMADDQSLGPGDKKSFLIDHGLDELVLINDRLKKDYYQPLWTQLNLIINLVPKDLDYIWEWRLQQEHEMKAKNGGIGMADDQVKQFISRYMPMYELY</sequence>
<gene>
    <name evidence="2" type="ORF">PPACK8108_LOCUS1538</name>
</gene>
<dbReference type="InterPro" id="IPR027417">
    <property type="entry name" value="P-loop_NTPase"/>
</dbReference>